<proteinExistence type="predicted"/>
<evidence type="ECO:0000313" key="2">
    <source>
        <dbReference type="Proteomes" id="UP000194003"/>
    </source>
</evidence>
<dbReference type="AlphaFoldDB" id="A0A1Y2K4V6"/>
<protein>
    <submittedName>
        <fullName evidence="1">Uncharacterized protein</fullName>
    </submittedName>
</protein>
<organism evidence="1 2">
    <name type="scientific">Magnetofaba australis IT-1</name>
    <dbReference type="NCBI Taxonomy" id="1434232"/>
    <lineage>
        <taxon>Bacteria</taxon>
        <taxon>Pseudomonadati</taxon>
        <taxon>Pseudomonadota</taxon>
        <taxon>Magnetococcia</taxon>
        <taxon>Magnetococcales</taxon>
        <taxon>Magnetococcaceae</taxon>
        <taxon>Magnetofaba</taxon>
    </lineage>
</organism>
<reference evidence="1 2" key="1">
    <citation type="journal article" date="2016" name="BMC Genomics">
        <title>Combined genomic and structural analyses of a cultured magnetotactic bacterium reveals its niche adaptation to a dynamic environment.</title>
        <authorList>
            <person name="Araujo A.C."/>
            <person name="Morillo V."/>
            <person name="Cypriano J."/>
            <person name="Teixeira L.C."/>
            <person name="Leao P."/>
            <person name="Lyra S."/>
            <person name="Almeida L.G."/>
            <person name="Bazylinski D.A."/>
            <person name="Vasconcellos A.T."/>
            <person name="Abreu F."/>
            <person name="Lins U."/>
        </authorList>
    </citation>
    <scope>NUCLEOTIDE SEQUENCE [LARGE SCALE GENOMIC DNA]</scope>
    <source>
        <strain evidence="1 2">IT-1</strain>
    </source>
</reference>
<comment type="caution">
    <text evidence="1">The sequence shown here is derived from an EMBL/GenBank/DDBJ whole genome shotgun (WGS) entry which is preliminary data.</text>
</comment>
<keyword evidence="2" id="KW-1185">Reference proteome</keyword>
<gene>
    <name evidence="1" type="ORF">MAIT1_04320</name>
</gene>
<accession>A0A1Y2K4V6</accession>
<evidence type="ECO:0000313" key="1">
    <source>
        <dbReference type="EMBL" id="OSM04410.1"/>
    </source>
</evidence>
<dbReference type="EMBL" id="LVJN01000019">
    <property type="protein sequence ID" value="OSM04410.1"/>
    <property type="molecule type" value="Genomic_DNA"/>
</dbReference>
<dbReference type="Proteomes" id="UP000194003">
    <property type="component" value="Unassembled WGS sequence"/>
</dbReference>
<name>A0A1Y2K4V6_9PROT</name>
<sequence length="128" mass="15065">MSCLLMTSLNPDPGWSQAQARETELYCRLRNRQRAQELAGFYLRFVYTPVDEALCRRIVALIAEQGCVAQTVTPHWVRQRLHQLRQARPEWWGEQPREYAWDQRLRELDRLSRVMGVACDTAQGDFVE</sequence>